<evidence type="ECO:0000256" key="9">
    <source>
        <dbReference type="ARBA" id="ARBA00040965"/>
    </source>
</evidence>
<dbReference type="GO" id="GO:0004662">
    <property type="term" value="F:CAAX-protein geranylgeranyltransferase activity"/>
    <property type="evidence" value="ECO:0007669"/>
    <property type="project" value="UniProtKB-EC"/>
</dbReference>
<dbReference type="PANTHER" id="PTHR11129">
    <property type="entry name" value="PROTEIN FARNESYLTRANSFERASE ALPHA SUBUNIT/RAB GERANYLGERANYL TRANSFERASE ALPHA SUBUNIT"/>
    <property type="match status" value="1"/>
</dbReference>
<comment type="cofactor">
    <cofactor evidence="1">
        <name>Mg(2+)</name>
        <dbReference type="ChEBI" id="CHEBI:18420"/>
    </cofactor>
</comment>
<evidence type="ECO:0000256" key="5">
    <source>
        <dbReference type="ARBA" id="ARBA00022602"/>
    </source>
</evidence>
<dbReference type="Proteomes" id="UP001061958">
    <property type="component" value="Unassembled WGS sequence"/>
</dbReference>
<comment type="caution">
    <text evidence="14">The sequence shown here is derived from an EMBL/GenBank/DDBJ whole genome shotgun (WGS) entry which is preliminary data.</text>
</comment>
<gene>
    <name evidence="14" type="ORF">GpartN1_g2070.t1</name>
</gene>
<dbReference type="GO" id="GO:0005965">
    <property type="term" value="C:protein farnesyltransferase complex"/>
    <property type="evidence" value="ECO:0007669"/>
    <property type="project" value="TreeGrafter"/>
</dbReference>
<protein>
    <recommendedName>
        <fullName evidence="9">Protein farnesyltransferase/geranylgeranyltransferase type-1 subunit alpha</fullName>
        <ecNumber evidence="4">2.5.1.58</ecNumber>
        <ecNumber evidence="3">2.5.1.59</ecNumber>
    </recommendedName>
    <alternativeName>
        <fullName evidence="12">CAAX farnesyltransferase subunit alpha</fullName>
    </alternativeName>
    <alternativeName>
        <fullName evidence="11">FTase-alpha</fullName>
    </alternativeName>
    <alternativeName>
        <fullName evidence="10">Ras proteins prenyltransferase subunit alpha</fullName>
    </alternativeName>
    <alternativeName>
        <fullName evidence="13">Type I protein geranyl-geranyltransferase subunit alpha</fullName>
    </alternativeName>
</protein>
<evidence type="ECO:0000313" key="15">
    <source>
        <dbReference type="Proteomes" id="UP001061958"/>
    </source>
</evidence>
<dbReference type="SUPFAM" id="SSF48439">
    <property type="entry name" value="Protein prenylyltransferase"/>
    <property type="match status" value="1"/>
</dbReference>
<evidence type="ECO:0000256" key="6">
    <source>
        <dbReference type="ARBA" id="ARBA00022679"/>
    </source>
</evidence>
<evidence type="ECO:0000256" key="1">
    <source>
        <dbReference type="ARBA" id="ARBA00001946"/>
    </source>
</evidence>
<dbReference type="EC" id="2.5.1.58" evidence="4"/>
<evidence type="ECO:0000313" key="14">
    <source>
        <dbReference type="EMBL" id="GJQ10279.1"/>
    </source>
</evidence>
<dbReference type="PROSITE" id="PS51147">
    <property type="entry name" value="PFTA"/>
    <property type="match status" value="4"/>
</dbReference>
<evidence type="ECO:0000256" key="13">
    <source>
        <dbReference type="ARBA" id="ARBA00043219"/>
    </source>
</evidence>
<dbReference type="GO" id="GO:0004660">
    <property type="term" value="F:protein farnesyltransferase activity"/>
    <property type="evidence" value="ECO:0007669"/>
    <property type="project" value="UniProtKB-EC"/>
</dbReference>
<evidence type="ECO:0000256" key="3">
    <source>
        <dbReference type="ARBA" id="ARBA00012700"/>
    </source>
</evidence>
<dbReference type="OrthoDB" id="5924at2759"/>
<dbReference type="AlphaFoldDB" id="A0A9C7PU66"/>
<reference evidence="14" key="1">
    <citation type="journal article" date="2022" name="Proc. Natl. Acad. Sci. U.S.A.">
        <title>Life cycle and functional genomics of the unicellular red alga Galdieria for elucidating algal and plant evolution and industrial use.</title>
        <authorList>
            <person name="Hirooka S."/>
            <person name="Itabashi T."/>
            <person name="Ichinose T.M."/>
            <person name="Onuma R."/>
            <person name="Fujiwara T."/>
            <person name="Yamashita S."/>
            <person name="Jong L.W."/>
            <person name="Tomita R."/>
            <person name="Iwane A.H."/>
            <person name="Miyagishima S.Y."/>
        </authorList>
    </citation>
    <scope>NUCLEOTIDE SEQUENCE</scope>
    <source>
        <strain evidence="14">NBRC 102759</strain>
    </source>
</reference>
<proteinExistence type="inferred from homology"/>
<evidence type="ECO:0000256" key="10">
    <source>
        <dbReference type="ARBA" id="ARBA00041392"/>
    </source>
</evidence>
<keyword evidence="7" id="KW-0677">Repeat</keyword>
<organism evidence="14 15">
    <name type="scientific">Galdieria partita</name>
    <dbReference type="NCBI Taxonomy" id="83374"/>
    <lineage>
        <taxon>Eukaryota</taxon>
        <taxon>Rhodophyta</taxon>
        <taxon>Bangiophyceae</taxon>
        <taxon>Galdieriales</taxon>
        <taxon>Galdieriaceae</taxon>
        <taxon>Galdieria</taxon>
    </lineage>
</organism>
<evidence type="ECO:0000256" key="11">
    <source>
        <dbReference type="ARBA" id="ARBA00042436"/>
    </source>
</evidence>
<accession>A0A9C7PU66</accession>
<dbReference type="EMBL" id="BQMJ01000014">
    <property type="protein sequence ID" value="GJQ10279.1"/>
    <property type="molecule type" value="Genomic_DNA"/>
</dbReference>
<dbReference type="PANTHER" id="PTHR11129:SF1">
    <property type="entry name" value="PROTEIN FARNESYLTRANSFERASE_GERANYLGERANYLTRANSFERASE TYPE-1 SUBUNIT ALPHA"/>
    <property type="match status" value="1"/>
</dbReference>
<evidence type="ECO:0000256" key="4">
    <source>
        <dbReference type="ARBA" id="ARBA00012702"/>
    </source>
</evidence>
<keyword evidence="6" id="KW-0808">Transferase</keyword>
<dbReference type="InterPro" id="IPR002088">
    <property type="entry name" value="Prenyl_trans_a"/>
</dbReference>
<dbReference type="GO" id="GO:0005953">
    <property type="term" value="C:CAAX-protein geranylgeranyltransferase complex"/>
    <property type="evidence" value="ECO:0007669"/>
    <property type="project" value="TreeGrafter"/>
</dbReference>
<evidence type="ECO:0000256" key="2">
    <source>
        <dbReference type="ARBA" id="ARBA00006734"/>
    </source>
</evidence>
<keyword evidence="15" id="KW-1185">Reference proteome</keyword>
<name>A0A9C7PU66_9RHOD</name>
<comment type="similarity">
    <text evidence="2">Belongs to the protein prenyltransferase subunit alpha family.</text>
</comment>
<evidence type="ECO:0000256" key="7">
    <source>
        <dbReference type="ARBA" id="ARBA00022737"/>
    </source>
</evidence>
<keyword evidence="8" id="KW-0460">Magnesium</keyword>
<dbReference type="EC" id="2.5.1.59" evidence="3"/>
<evidence type="ECO:0000256" key="8">
    <source>
        <dbReference type="ARBA" id="ARBA00022842"/>
    </source>
</evidence>
<reference evidence="14" key="2">
    <citation type="submission" date="2022-01" db="EMBL/GenBank/DDBJ databases">
        <authorList>
            <person name="Hirooka S."/>
            <person name="Miyagishima S.Y."/>
        </authorList>
    </citation>
    <scope>NUCLEOTIDE SEQUENCE</scope>
    <source>
        <strain evidence="14">NBRC 102759</strain>
    </source>
</reference>
<dbReference type="Gene3D" id="1.25.40.120">
    <property type="entry name" value="Protein prenylyltransferase"/>
    <property type="match status" value="1"/>
</dbReference>
<keyword evidence="5" id="KW-0637">Prenyltransferase</keyword>
<evidence type="ECO:0000256" key="12">
    <source>
        <dbReference type="ARBA" id="ARBA00043086"/>
    </source>
</evidence>
<sequence length="310" mass="37577">MLPLFQDVELKTDTKALLELCQDIIQDIEEYLKPERSAPIDYETDFLWISALFRILLKRKEYSERALKVSLAAIQNNPADYSCWDFRRQILRRSQQMSLLQQELEICNELGLQNPKNYQIWFHRRFLCTFLENPQEELEFTETILLEDAKNYHAWSHRQWVVYRFQLLGEEAFSKKFLEMDFRNNSAWNYRYFVIFLSMKTAVISLELRQSEAYYAWEILQRSFMNESAWYYLWQVVDNEWHLFPSITQAVQNLLEEQKHNRLVRITWFNILMNKGELSEAQAICNQLKTELDTFHQSFWNEQLMIQSPK</sequence>
<dbReference type="Pfam" id="PF01239">
    <property type="entry name" value="PPTA"/>
    <property type="match status" value="4"/>
</dbReference>